<accession>A0A9I9EBZ7</accession>
<evidence type="ECO:0000313" key="2">
    <source>
        <dbReference type="EnsemblPlants" id="MELO3C031689.2.1"/>
    </source>
</evidence>
<evidence type="ECO:0000256" key="1">
    <source>
        <dbReference type="SAM" id="MobiDB-lite"/>
    </source>
</evidence>
<feature type="region of interest" description="Disordered" evidence="1">
    <location>
        <begin position="1"/>
        <end position="126"/>
    </location>
</feature>
<dbReference type="AlphaFoldDB" id="A0A9I9EBZ7"/>
<feature type="compositionally biased region" description="Basic and acidic residues" evidence="1">
    <location>
        <begin position="98"/>
        <end position="108"/>
    </location>
</feature>
<feature type="compositionally biased region" description="Polar residues" evidence="1">
    <location>
        <begin position="42"/>
        <end position="54"/>
    </location>
</feature>
<organism evidence="2">
    <name type="scientific">Cucumis melo</name>
    <name type="common">Muskmelon</name>
    <dbReference type="NCBI Taxonomy" id="3656"/>
    <lineage>
        <taxon>Eukaryota</taxon>
        <taxon>Viridiplantae</taxon>
        <taxon>Streptophyta</taxon>
        <taxon>Embryophyta</taxon>
        <taxon>Tracheophyta</taxon>
        <taxon>Spermatophyta</taxon>
        <taxon>Magnoliopsida</taxon>
        <taxon>eudicotyledons</taxon>
        <taxon>Gunneridae</taxon>
        <taxon>Pentapetalae</taxon>
        <taxon>rosids</taxon>
        <taxon>fabids</taxon>
        <taxon>Cucurbitales</taxon>
        <taxon>Cucurbitaceae</taxon>
        <taxon>Benincaseae</taxon>
        <taxon>Cucumis</taxon>
    </lineage>
</organism>
<dbReference type="EnsemblPlants" id="MELO3C031689.2.1">
    <property type="protein sequence ID" value="MELO3C031689.2.1"/>
    <property type="gene ID" value="MELO3C031689.2"/>
</dbReference>
<feature type="compositionally biased region" description="Low complexity" evidence="1">
    <location>
        <begin position="109"/>
        <end position="126"/>
    </location>
</feature>
<dbReference type="Gramene" id="MELO3C031689.2.1">
    <property type="protein sequence ID" value="MELO3C031689.2.1"/>
    <property type="gene ID" value="MELO3C031689.2"/>
</dbReference>
<proteinExistence type="predicted"/>
<reference evidence="2" key="1">
    <citation type="submission" date="2023-03" db="UniProtKB">
        <authorList>
            <consortium name="EnsemblPlants"/>
        </authorList>
    </citation>
    <scope>IDENTIFICATION</scope>
</reference>
<feature type="compositionally biased region" description="Polar residues" evidence="1">
    <location>
        <begin position="12"/>
        <end position="23"/>
    </location>
</feature>
<protein>
    <submittedName>
        <fullName evidence="2">Uncharacterized protein</fullName>
    </submittedName>
</protein>
<name>A0A9I9EBZ7_CUCME</name>
<sequence>RRLRRVHRAAEPTSTNPTRNPSRLQAVGFAPPSRRTRVASRSLPSFASLHSQLASRAATRPERVDPRSVAPLRSASPPRVRSPADSRLLPQPIHERRRAYDPKPDPRSRSAPSSRARASSRVHPQA</sequence>